<protein>
    <submittedName>
        <fullName evidence="1">Uncharacterized protein</fullName>
    </submittedName>
</protein>
<gene>
    <name evidence="1" type="ORF">POTOM_014322</name>
</gene>
<dbReference type="EMBL" id="JAAWWB010000006">
    <property type="protein sequence ID" value="KAG6781419.1"/>
    <property type="molecule type" value="Genomic_DNA"/>
</dbReference>
<dbReference type="PANTHER" id="PTHR37709">
    <property type="entry name" value="EXPRESSED PROTEIN"/>
    <property type="match status" value="1"/>
</dbReference>
<reference evidence="1" key="1">
    <citation type="journal article" date="2020" name="bioRxiv">
        <title>Hybrid origin of Populus tomentosa Carr. identified through genome sequencing and phylogenomic analysis.</title>
        <authorList>
            <person name="An X."/>
            <person name="Gao K."/>
            <person name="Chen Z."/>
            <person name="Li J."/>
            <person name="Yang X."/>
            <person name="Yang X."/>
            <person name="Zhou J."/>
            <person name="Guo T."/>
            <person name="Zhao T."/>
            <person name="Huang S."/>
            <person name="Miao D."/>
            <person name="Khan W.U."/>
            <person name="Rao P."/>
            <person name="Ye M."/>
            <person name="Lei B."/>
            <person name="Liao W."/>
            <person name="Wang J."/>
            <person name="Ji L."/>
            <person name="Li Y."/>
            <person name="Guo B."/>
            <person name="Mustafa N.S."/>
            <person name="Li S."/>
            <person name="Yun Q."/>
            <person name="Keller S.R."/>
            <person name="Mao J."/>
            <person name="Zhang R."/>
            <person name="Strauss S.H."/>
        </authorList>
    </citation>
    <scope>NUCLEOTIDE SEQUENCE</scope>
    <source>
        <strain evidence="1">GM15</strain>
        <tissue evidence="1">Leaf</tissue>
    </source>
</reference>
<dbReference type="AlphaFoldDB" id="A0A8X8D7Q5"/>
<dbReference type="InterPro" id="IPR035204">
    <property type="entry name" value="NDUFB11"/>
</dbReference>
<organism evidence="1 2">
    <name type="scientific">Populus tomentosa</name>
    <name type="common">Chinese white poplar</name>
    <dbReference type="NCBI Taxonomy" id="118781"/>
    <lineage>
        <taxon>Eukaryota</taxon>
        <taxon>Viridiplantae</taxon>
        <taxon>Streptophyta</taxon>
        <taxon>Embryophyta</taxon>
        <taxon>Tracheophyta</taxon>
        <taxon>Spermatophyta</taxon>
        <taxon>Magnoliopsida</taxon>
        <taxon>eudicotyledons</taxon>
        <taxon>Gunneridae</taxon>
        <taxon>Pentapetalae</taxon>
        <taxon>rosids</taxon>
        <taxon>fabids</taxon>
        <taxon>Malpighiales</taxon>
        <taxon>Salicaceae</taxon>
        <taxon>Saliceae</taxon>
        <taxon>Populus</taxon>
    </lineage>
</organism>
<dbReference type="PANTHER" id="PTHR37709:SF1">
    <property type="entry name" value="EXPRESSED PROTEIN"/>
    <property type="match status" value="1"/>
</dbReference>
<dbReference type="OrthoDB" id="850073at2759"/>
<proteinExistence type="predicted"/>
<name>A0A8X8D7Q5_POPTO</name>
<evidence type="ECO:0000313" key="1">
    <source>
        <dbReference type="EMBL" id="KAG6781419.1"/>
    </source>
</evidence>
<sequence>MGFIMEFAENLILRLMEDPKERDRKFRERVYAVKDRCQKTKEMWSYPLRPYGFWTFERHNAQLAWDAKISQATTQLRSLFGVESNIVGLTYTPESEEINEFIRAGHLNGCIGKPLTDEKIDSLIPIPEGNNLPTAGRQRTALSMSFMI</sequence>
<keyword evidence="2" id="KW-1185">Reference proteome</keyword>
<accession>A0A8X8D7Q5</accession>
<evidence type="ECO:0000313" key="2">
    <source>
        <dbReference type="Proteomes" id="UP000886885"/>
    </source>
</evidence>
<dbReference type="Proteomes" id="UP000886885">
    <property type="component" value="Chromosome 3D"/>
</dbReference>
<comment type="caution">
    <text evidence="1">The sequence shown here is derived from an EMBL/GenBank/DDBJ whole genome shotgun (WGS) entry which is preliminary data.</text>
</comment>
<dbReference type="Pfam" id="PF17250">
    <property type="entry name" value="NDUFB11"/>
    <property type="match status" value="1"/>
</dbReference>